<dbReference type="SUPFAM" id="SSF47473">
    <property type="entry name" value="EF-hand"/>
    <property type="match status" value="1"/>
</dbReference>
<reference evidence="3" key="2">
    <citation type="submission" date="2023-11" db="UniProtKB">
        <authorList>
            <consortium name="WormBaseParasite"/>
        </authorList>
    </citation>
    <scope>IDENTIFICATION</scope>
</reference>
<dbReference type="GO" id="GO:0005509">
    <property type="term" value="F:calcium ion binding"/>
    <property type="evidence" value="ECO:0007669"/>
    <property type="project" value="InterPro"/>
</dbReference>
<evidence type="ECO:0000256" key="1">
    <source>
        <dbReference type="ARBA" id="ARBA00022737"/>
    </source>
</evidence>
<dbReference type="GO" id="GO:0016460">
    <property type="term" value="C:myosin II complex"/>
    <property type="evidence" value="ECO:0007669"/>
    <property type="project" value="TreeGrafter"/>
</dbReference>
<dbReference type="InterPro" id="IPR050230">
    <property type="entry name" value="CALM/Myosin/TropC-like"/>
</dbReference>
<protein>
    <submittedName>
        <fullName evidence="3">EF-hand domain-containing protein</fullName>
    </submittedName>
</protein>
<sequence length="152" mass="17931">MLLDDLRTDEIDLIKKTFHQFDYRNIGFISHEDFANALRWLKLIPSEAEIAQVLQEIDPENLGRIKIDAFVHSVVKFWFPTPQKFEAYLWDAFSAFDKELKGSISSDLLKEILTVHGTEPIPEKEANKIIKRYETKPQRMIEYSSIINDWMR</sequence>
<proteinExistence type="predicted"/>
<keyword evidence="2" id="KW-1185">Reference proteome</keyword>
<dbReference type="PROSITE" id="PS50222">
    <property type="entry name" value="EF_HAND_2"/>
    <property type="match status" value="2"/>
</dbReference>
<dbReference type="PANTHER" id="PTHR23048">
    <property type="entry name" value="MYOSIN LIGHT CHAIN 1, 3"/>
    <property type="match status" value="1"/>
</dbReference>
<dbReference type="WBParaSite" id="TREG1_73640.1">
    <property type="protein sequence ID" value="TREG1_73640.1"/>
    <property type="gene ID" value="TREG1_73640"/>
</dbReference>
<keyword evidence="1" id="KW-0677">Repeat</keyword>
<dbReference type="OrthoDB" id="26525at2759"/>
<reference evidence="2" key="1">
    <citation type="submission" date="2022-06" db="EMBL/GenBank/DDBJ databases">
        <authorList>
            <person name="Berger JAMES D."/>
            <person name="Berger JAMES D."/>
        </authorList>
    </citation>
    <scope>NUCLEOTIDE SEQUENCE [LARGE SCALE GENOMIC DNA]</scope>
</reference>
<dbReference type="PANTHER" id="PTHR23048:SF0">
    <property type="entry name" value="CALMODULIN LIKE 3"/>
    <property type="match status" value="1"/>
</dbReference>
<organism evidence="2 3">
    <name type="scientific">Trichobilharzia regenti</name>
    <name type="common">Nasal bird schistosome</name>
    <dbReference type="NCBI Taxonomy" id="157069"/>
    <lineage>
        <taxon>Eukaryota</taxon>
        <taxon>Metazoa</taxon>
        <taxon>Spiralia</taxon>
        <taxon>Lophotrochozoa</taxon>
        <taxon>Platyhelminthes</taxon>
        <taxon>Trematoda</taxon>
        <taxon>Digenea</taxon>
        <taxon>Strigeidida</taxon>
        <taxon>Schistosomatoidea</taxon>
        <taxon>Schistosomatidae</taxon>
        <taxon>Trichobilharzia</taxon>
    </lineage>
</organism>
<evidence type="ECO:0000313" key="2">
    <source>
        <dbReference type="Proteomes" id="UP000050795"/>
    </source>
</evidence>
<accession>A0A183VT16</accession>
<evidence type="ECO:0000313" key="3">
    <source>
        <dbReference type="WBParaSite" id="TREG1_73640.1"/>
    </source>
</evidence>
<dbReference type="Gene3D" id="1.10.238.10">
    <property type="entry name" value="EF-hand"/>
    <property type="match status" value="1"/>
</dbReference>
<dbReference type="InterPro" id="IPR002048">
    <property type="entry name" value="EF_hand_dom"/>
</dbReference>
<dbReference type="InterPro" id="IPR011992">
    <property type="entry name" value="EF-hand-dom_pair"/>
</dbReference>
<dbReference type="Proteomes" id="UP000050795">
    <property type="component" value="Unassembled WGS sequence"/>
</dbReference>
<dbReference type="AlphaFoldDB" id="A0A183VT16"/>
<dbReference type="Pfam" id="PF13499">
    <property type="entry name" value="EF-hand_7"/>
    <property type="match status" value="1"/>
</dbReference>
<name>A0A183VT16_TRIRE</name>